<keyword evidence="2" id="KW-1185">Reference proteome</keyword>
<organism evidence="1 2">
    <name type="scientific">Stylosanthes scabra</name>
    <dbReference type="NCBI Taxonomy" id="79078"/>
    <lineage>
        <taxon>Eukaryota</taxon>
        <taxon>Viridiplantae</taxon>
        <taxon>Streptophyta</taxon>
        <taxon>Embryophyta</taxon>
        <taxon>Tracheophyta</taxon>
        <taxon>Spermatophyta</taxon>
        <taxon>Magnoliopsida</taxon>
        <taxon>eudicotyledons</taxon>
        <taxon>Gunneridae</taxon>
        <taxon>Pentapetalae</taxon>
        <taxon>rosids</taxon>
        <taxon>fabids</taxon>
        <taxon>Fabales</taxon>
        <taxon>Fabaceae</taxon>
        <taxon>Papilionoideae</taxon>
        <taxon>50 kb inversion clade</taxon>
        <taxon>dalbergioids sensu lato</taxon>
        <taxon>Dalbergieae</taxon>
        <taxon>Pterocarpus clade</taxon>
        <taxon>Stylosanthes</taxon>
    </lineage>
</organism>
<reference evidence="1 2" key="1">
    <citation type="journal article" date="2023" name="Plants (Basel)">
        <title>Bridging the Gap: Combining Genomics and Transcriptomics Approaches to Understand Stylosanthes scabra, an Orphan Legume from the Brazilian Caatinga.</title>
        <authorList>
            <person name="Ferreira-Neto J.R.C."/>
            <person name="da Silva M.D."/>
            <person name="Binneck E."/>
            <person name="de Melo N.F."/>
            <person name="da Silva R.H."/>
            <person name="de Melo A.L.T.M."/>
            <person name="Pandolfi V."/>
            <person name="Bustamante F.O."/>
            <person name="Brasileiro-Vidal A.C."/>
            <person name="Benko-Iseppon A.M."/>
        </authorList>
    </citation>
    <scope>NUCLEOTIDE SEQUENCE [LARGE SCALE GENOMIC DNA]</scope>
    <source>
        <tissue evidence="1">Leaves</tissue>
    </source>
</reference>
<evidence type="ECO:0000313" key="1">
    <source>
        <dbReference type="EMBL" id="MED6151802.1"/>
    </source>
</evidence>
<dbReference type="EMBL" id="JASCZI010092072">
    <property type="protein sequence ID" value="MED6151802.1"/>
    <property type="molecule type" value="Genomic_DNA"/>
</dbReference>
<name>A0ABU6TSG2_9FABA</name>
<protein>
    <submittedName>
        <fullName evidence="1">Uncharacterized protein</fullName>
    </submittedName>
</protein>
<proteinExistence type="predicted"/>
<gene>
    <name evidence="1" type="ORF">PIB30_085920</name>
</gene>
<evidence type="ECO:0000313" key="2">
    <source>
        <dbReference type="Proteomes" id="UP001341840"/>
    </source>
</evidence>
<dbReference type="Proteomes" id="UP001341840">
    <property type="component" value="Unassembled WGS sequence"/>
</dbReference>
<sequence>MEQKEQLKEILPCYMLMVQLFKERLGCNLDQVITRKFGLGVVNGESPRLGVSALLPRLVHSRLGIGAGRLGVARHDAAPLSCYLATPRRCHGRLGVGAEVLPYARA</sequence>
<comment type="caution">
    <text evidence="1">The sequence shown here is derived from an EMBL/GenBank/DDBJ whole genome shotgun (WGS) entry which is preliminary data.</text>
</comment>
<accession>A0ABU6TSG2</accession>